<name>A0A6J2V1D7_CHACN</name>
<dbReference type="GO" id="GO:0140933">
    <property type="term" value="F:5'-(N(7)-methylguanosine 5'-triphospho)-[mRNA] hydrolase activity"/>
    <property type="evidence" value="ECO:0007669"/>
    <property type="project" value="UniProtKB-EC"/>
</dbReference>
<evidence type="ECO:0000256" key="4">
    <source>
        <dbReference type="ARBA" id="ARBA00022884"/>
    </source>
</evidence>
<comment type="cofactor">
    <cofactor evidence="1">
        <name>Co(2+)</name>
        <dbReference type="ChEBI" id="CHEBI:48828"/>
    </cofactor>
</comment>
<evidence type="ECO:0000256" key="8">
    <source>
        <dbReference type="ARBA" id="ARBA00038899"/>
    </source>
</evidence>
<dbReference type="GeneID" id="115808366"/>
<comment type="subcellular location">
    <subcellularLocation>
        <location evidence="2">Nucleus</location>
        <location evidence="2">Nucleolus</location>
    </subcellularLocation>
    <subcellularLocation>
        <location evidence="3">Nucleus</location>
        <location evidence="3">Nucleoplasm</location>
    </subcellularLocation>
</comment>
<dbReference type="OrthoDB" id="5950381at2759"/>
<feature type="domain" description="Nudix hydrolase" evidence="17">
    <location>
        <begin position="16"/>
        <end position="169"/>
    </location>
</feature>
<evidence type="ECO:0000256" key="2">
    <source>
        <dbReference type="ARBA" id="ARBA00004604"/>
    </source>
</evidence>
<evidence type="ECO:0000256" key="1">
    <source>
        <dbReference type="ARBA" id="ARBA00001941"/>
    </source>
</evidence>
<evidence type="ECO:0000256" key="5">
    <source>
        <dbReference type="ARBA" id="ARBA00023080"/>
    </source>
</evidence>
<keyword evidence="5" id="KW-0546">Nucleotide metabolism</keyword>
<evidence type="ECO:0000259" key="17">
    <source>
        <dbReference type="PROSITE" id="PS51462"/>
    </source>
</evidence>
<evidence type="ECO:0000256" key="16">
    <source>
        <dbReference type="ARBA" id="ARBA00048945"/>
    </source>
</evidence>
<evidence type="ECO:0000256" key="15">
    <source>
        <dbReference type="ARBA" id="ARBA00047875"/>
    </source>
</evidence>
<reference evidence="19" key="1">
    <citation type="submission" date="2025-08" db="UniProtKB">
        <authorList>
            <consortium name="RefSeq"/>
        </authorList>
    </citation>
    <scope>IDENTIFICATION</scope>
</reference>
<evidence type="ECO:0000256" key="9">
    <source>
        <dbReference type="ARBA" id="ARBA00039871"/>
    </source>
</evidence>
<dbReference type="InParanoid" id="A0A6J2V1D7"/>
<evidence type="ECO:0000256" key="3">
    <source>
        <dbReference type="ARBA" id="ARBA00004642"/>
    </source>
</evidence>
<comment type="similarity">
    <text evidence="7">Belongs to the Nudix hydrolase family. NUDT16 subfamily.</text>
</comment>
<dbReference type="InterPro" id="IPR000086">
    <property type="entry name" value="NUDIX_hydrolase_dom"/>
</dbReference>
<proteinExistence type="inferred from homology"/>
<dbReference type="FunFam" id="3.90.79.10:FF:000101">
    <property type="entry name" value="U8 snoRNA-decapping enzyme"/>
    <property type="match status" value="1"/>
</dbReference>
<dbReference type="GO" id="GO:1990174">
    <property type="term" value="F:phosphodiesterase decapping endonuclease activity"/>
    <property type="evidence" value="ECO:0007669"/>
    <property type="project" value="TreeGrafter"/>
</dbReference>
<keyword evidence="6" id="KW-0539">Nucleus</keyword>
<organism evidence="18 19">
    <name type="scientific">Chanos chanos</name>
    <name type="common">Milkfish</name>
    <name type="synonym">Mugil chanos</name>
    <dbReference type="NCBI Taxonomy" id="29144"/>
    <lineage>
        <taxon>Eukaryota</taxon>
        <taxon>Metazoa</taxon>
        <taxon>Chordata</taxon>
        <taxon>Craniata</taxon>
        <taxon>Vertebrata</taxon>
        <taxon>Euteleostomi</taxon>
        <taxon>Actinopterygii</taxon>
        <taxon>Neopterygii</taxon>
        <taxon>Teleostei</taxon>
        <taxon>Ostariophysi</taxon>
        <taxon>Gonorynchiformes</taxon>
        <taxon>Chanidae</taxon>
        <taxon>Chanos</taxon>
    </lineage>
</organism>
<evidence type="ECO:0000256" key="11">
    <source>
        <dbReference type="ARBA" id="ARBA00041656"/>
    </source>
</evidence>
<dbReference type="Pfam" id="PF22327">
    <property type="entry name" value="Nudt16-like"/>
    <property type="match status" value="1"/>
</dbReference>
<comment type="catalytic activity">
    <reaction evidence="15">
        <text>IDP + H2O = IMP + phosphate + H(+)</text>
        <dbReference type="Rhea" id="RHEA:35207"/>
        <dbReference type="ChEBI" id="CHEBI:15377"/>
        <dbReference type="ChEBI" id="CHEBI:15378"/>
        <dbReference type="ChEBI" id="CHEBI:43474"/>
        <dbReference type="ChEBI" id="CHEBI:58053"/>
        <dbReference type="ChEBI" id="CHEBI:58280"/>
        <dbReference type="EC" id="3.6.1.64"/>
    </reaction>
    <physiologicalReaction direction="left-to-right" evidence="15">
        <dbReference type="Rhea" id="RHEA:35208"/>
    </physiologicalReaction>
</comment>
<dbReference type="GO" id="GO:0005654">
    <property type="term" value="C:nucleoplasm"/>
    <property type="evidence" value="ECO:0007669"/>
    <property type="project" value="UniProtKB-SubCell"/>
</dbReference>
<evidence type="ECO:0000313" key="19">
    <source>
        <dbReference type="RefSeq" id="XP_030625577.1"/>
    </source>
</evidence>
<dbReference type="GO" id="GO:0016077">
    <property type="term" value="P:sno(s)RNA catabolic process"/>
    <property type="evidence" value="ECO:0007669"/>
    <property type="project" value="TreeGrafter"/>
</dbReference>
<dbReference type="Gene3D" id="3.90.79.10">
    <property type="entry name" value="Nucleoside Triphosphate Pyrophosphohydrolase"/>
    <property type="match status" value="1"/>
</dbReference>
<dbReference type="PROSITE" id="PS51462">
    <property type="entry name" value="NUDIX"/>
    <property type="match status" value="1"/>
</dbReference>
<comment type="catalytic activity">
    <reaction evidence="16">
        <text>dIDP + H2O = dIMP + phosphate + H(+)</text>
        <dbReference type="Rhea" id="RHEA:35211"/>
        <dbReference type="ChEBI" id="CHEBI:15377"/>
        <dbReference type="ChEBI" id="CHEBI:15378"/>
        <dbReference type="ChEBI" id="CHEBI:43474"/>
        <dbReference type="ChEBI" id="CHEBI:61194"/>
        <dbReference type="ChEBI" id="CHEBI:62286"/>
        <dbReference type="EC" id="3.6.1.64"/>
    </reaction>
    <physiologicalReaction direction="left-to-right" evidence="16">
        <dbReference type="Rhea" id="RHEA:35212"/>
    </physiologicalReaction>
</comment>
<evidence type="ECO:0000313" key="18">
    <source>
        <dbReference type="Proteomes" id="UP000504632"/>
    </source>
</evidence>
<sequence>MATEEITREDALSRVGYRHACHIMLYADTTAKLFRKIPIKHVVLMQMRFDGFFGFPGGLVNPLEETLEVGLSRELKEEVGVAIPVSEEDHLSSCLHQSPSHIITHFYAKKLEESELRDIEKAAVATADDHGLEVMGMVRVPLYFLKDGGGLPRFLSHSFISNCRSQLLFALRHLGLVSKEELERAKKQADRLRHATNCQ</sequence>
<dbReference type="GO" id="GO:0005730">
    <property type="term" value="C:nucleolus"/>
    <property type="evidence" value="ECO:0007669"/>
    <property type="project" value="UniProtKB-SubCell"/>
</dbReference>
<comment type="catalytic activity">
    <reaction evidence="14">
        <text>a 5'-end (N(7)-methyl 5'-triphosphoguanosine)-ribonucleoside in mRNA + H2O = N(7)-methyl-GDP + a 5'-end phospho-ribonucleoside in mRNA + 2 H(+)</text>
        <dbReference type="Rhea" id="RHEA:67484"/>
        <dbReference type="Rhea" id="RHEA-COMP:15692"/>
        <dbReference type="Rhea" id="RHEA-COMP:17167"/>
        <dbReference type="ChEBI" id="CHEBI:15377"/>
        <dbReference type="ChEBI" id="CHEBI:15378"/>
        <dbReference type="ChEBI" id="CHEBI:63714"/>
        <dbReference type="ChEBI" id="CHEBI:138282"/>
        <dbReference type="ChEBI" id="CHEBI:156461"/>
        <dbReference type="EC" id="3.6.1.62"/>
    </reaction>
    <physiologicalReaction direction="left-to-right" evidence="14">
        <dbReference type="Rhea" id="RHEA:67485"/>
    </physiologicalReaction>
</comment>
<dbReference type="GO" id="GO:0030515">
    <property type="term" value="F:snoRNA binding"/>
    <property type="evidence" value="ECO:0007669"/>
    <property type="project" value="TreeGrafter"/>
</dbReference>
<dbReference type="GO" id="GO:0006402">
    <property type="term" value="P:mRNA catabolic process"/>
    <property type="evidence" value="ECO:0007669"/>
    <property type="project" value="TreeGrafter"/>
</dbReference>
<evidence type="ECO:0000256" key="10">
    <source>
        <dbReference type="ARBA" id="ARBA00041450"/>
    </source>
</evidence>
<evidence type="ECO:0000256" key="13">
    <source>
        <dbReference type="ARBA" id="ARBA00043162"/>
    </source>
</evidence>
<evidence type="ECO:0000256" key="14">
    <source>
        <dbReference type="ARBA" id="ARBA00047661"/>
    </source>
</evidence>
<keyword evidence="18" id="KW-1185">Reference proteome</keyword>
<keyword evidence="4" id="KW-0694">RNA-binding</keyword>
<dbReference type="RefSeq" id="XP_030625577.1">
    <property type="nucleotide sequence ID" value="XM_030769717.1"/>
</dbReference>
<gene>
    <name evidence="19" type="primary">LOC115808366</name>
</gene>
<dbReference type="EC" id="3.6.1.64" evidence="8"/>
<dbReference type="InterPro" id="IPR054754">
    <property type="entry name" value="NudT16"/>
</dbReference>
<protein>
    <recommendedName>
        <fullName evidence="9">U8 snoRNA-decapping enzyme</fullName>
        <ecNumber evidence="8">3.6.1.64</ecNumber>
    </recommendedName>
    <alternativeName>
        <fullName evidence="12">IDP phosphatase</fullName>
    </alternativeName>
    <alternativeName>
        <fullName evidence="10">Inosine diphosphate phosphatase</fullName>
    </alternativeName>
    <alternativeName>
        <fullName evidence="11">Nucleoside diphosphate-linked moiety X motif 16</fullName>
    </alternativeName>
    <alternativeName>
        <fullName evidence="13">m7GpppN-mRNA hydrolase</fullName>
    </alternativeName>
</protein>
<dbReference type="Proteomes" id="UP000504632">
    <property type="component" value="Chromosome 3"/>
</dbReference>
<dbReference type="GO" id="GO:0009117">
    <property type="term" value="P:nucleotide metabolic process"/>
    <property type="evidence" value="ECO:0007669"/>
    <property type="project" value="UniProtKB-KW"/>
</dbReference>
<dbReference type="AlphaFoldDB" id="A0A6J2V1D7"/>
<dbReference type="SUPFAM" id="SSF55811">
    <property type="entry name" value="Nudix"/>
    <property type="match status" value="1"/>
</dbReference>
<evidence type="ECO:0000256" key="7">
    <source>
        <dbReference type="ARBA" id="ARBA00038173"/>
    </source>
</evidence>
<accession>A0A6J2V1D7</accession>
<dbReference type="PANTHER" id="PTHR31699:SF1">
    <property type="entry name" value="U8 SNORNA-DECAPPING ENZYME"/>
    <property type="match status" value="1"/>
</dbReference>
<dbReference type="GO" id="GO:1990003">
    <property type="term" value="F:IDP phosphatase activity"/>
    <property type="evidence" value="ECO:0007669"/>
    <property type="project" value="UniProtKB-EC"/>
</dbReference>
<dbReference type="InterPro" id="IPR015797">
    <property type="entry name" value="NUDIX_hydrolase-like_dom_sf"/>
</dbReference>
<evidence type="ECO:0000256" key="6">
    <source>
        <dbReference type="ARBA" id="ARBA00023242"/>
    </source>
</evidence>
<dbReference type="PANTHER" id="PTHR31699">
    <property type="entry name" value="NUDIX T16 FAMILY MEMBER"/>
    <property type="match status" value="1"/>
</dbReference>
<evidence type="ECO:0000256" key="12">
    <source>
        <dbReference type="ARBA" id="ARBA00042015"/>
    </source>
</evidence>